<dbReference type="Proteomes" id="UP001209229">
    <property type="component" value="Unassembled WGS sequence"/>
</dbReference>
<dbReference type="Gene3D" id="2.180.10.10">
    <property type="entry name" value="RHS repeat-associated core"/>
    <property type="match status" value="1"/>
</dbReference>
<dbReference type="NCBIfam" id="TIGR03696">
    <property type="entry name" value="Rhs_assc_core"/>
    <property type="match status" value="1"/>
</dbReference>
<dbReference type="AlphaFoldDB" id="A0AAE3SGA8"/>
<dbReference type="InterPro" id="IPR045619">
    <property type="entry name" value="DUF6443"/>
</dbReference>
<organism evidence="2 3">
    <name type="scientific">Plebeiibacterium sediminum</name>
    <dbReference type="NCBI Taxonomy" id="2992112"/>
    <lineage>
        <taxon>Bacteria</taxon>
        <taxon>Pseudomonadati</taxon>
        <taxon>Bacteroidota</taxon>
        <taxon>Bacteroidia</taxon>
        <taxon>Marinilabiliales</taxon>
        <taxon>Marinilabiliaceae</taxon>
        <taxon>Plebeiibacterium</taxon>
    </lineage>
</organism>
<evidence type="ECO:0000313" key="2">
    <source>
        <dbReference type="EMBL" id="MCW3787892.1"/>
    </source>
</evidence>
<dbReference type="EMBL" id="JAPDPJ010000039">
    <property type="protein sequence ID" value="MCW3787892.1"/>
    <property type="molecule type" value="Genomic_DNA"/>
</dbReference>
<keyword evidence="3" id="KW-1185">Reference proteome</keyword>
<gene>
    <name evidence="2" type="ORF">OM075_15560</name>
</gene>
<sequence length="1253" mass="140783">MKKYNNIWLILFLLLLTNLLKSQTGSSGVNYLKVETVCKEGVYTENGIDALDYTSKSTVISYYDAMGRPEQQIQYKGGANINSVVKDIVTAIVYDKLGREEIKYLPYARSSAKGAYIKGILQEQKAYYLPGQGNADHALTSAPYMQTVFDNSPLNRVLEQGAPGEVWQPFNASIPKSGHTVKMEYETNNGNDVFLFEVSNNQLVKLGYYGAYELYKTVSKDENWVSGNLHTTEEYKNKQGQVVLKRSYVIDNGIITPVETYYVYDDFGLLRYVIPPQAVKNLYTNVAFNNEVELVDQDQTLTGTSQSSTYLITKGSSITLSNFSFAASSGSSLTISAGAGNGDLIYAYKYDCRKRMIEKKIPGAAPVYMVYDNRDRLVATQDGEMREKGAWVFTKYDVLNRPIITGVLSNNLKTQYAMQAVIDDYYADNSNKYYETRDNSLSGTYCYTTSNSFPEVGIDRWLSIAYYDTYGYKDSKAFSVAHNISNATNYNSQVSGMITGTCTKVLDGSEFSSTQAQWLVSTIYYDDKGRTIQCLTDLYPKNIANEEILSTNYDFVDKVIRTKQVQSFEGNTKIIEEHFDYDHAGRLLAIYQSIDGAPDVTLAKNEYNELGELIRKYVGGTTEAGCAQVIDYSYNIRGWLTDINNIDTGISDKQKFAMRLSYLDIPYGLHTVLEDDGQYNGNIAAIEWLTQENSSSNIPSAKQGYGFDYDALNRLTNAKYGMFAMLGKMYRNSSLNNYSVNISGYDLNGNILGLSRKKGIEVTTNNFEAFEIDNLTYKYIGNQLLSVSDAASTSNKDKNGKLAKDYGFKDGASSSVEYQCDLNGNMIRDDNKGLTNVDYNYLNLPSKLTGKDNKTISYIYNANGQKLAKTADSKTTYYAGNIIYEEANIQYILNSEGKYDLSSGSGQYQFDIKDHLGNVRMVVNSSGTVLQQSSYYPFGMAYQKGGNDNKYLYNGKELQEDAIGGNILDWYDYGARFYDPSLARWSAVDPLSESYYNDSPYHFSGNNPIKFVDSNGMNYDEWNLDVETGKLTWQSDMGGDETQYVNFVSTNEDGSQVLHSTTSFEGSDIYSGPMATDYNGSFTYGVSNKDLWSDIPNEYQGHYMAWDLKLRYVYSNKQDQSQINSIRAQEALGMDRREMIWNSSDNYKYIVGKYGTDASFVMAHEYGMMPLPTGDVLASALDVLQSPAFTKNFGTMGSSFFKKIPITPSSSSTTPQSLSLSKNPWIRFLQINKGRYKGDQWLSKALKDYRNTK</sequence>
<dbReference type="InterPro" id="IPR022385">
    <property type="entry name" value="Rhs_assc_core"/>
</dbReference>
<feature type="domain" description="DUF6443" evidence="1">
    <location>
        <begin position="44"/>
        <end position="178"/>
    </location>
</feature>
<protein>
    <submittedName>
        <fullName evidence="2">DUF6443 domain-containing protein</fullName>
    </submittedName>
</protein>
<dbReference type="Pfam" id="PF20041">
    <property type="entry name" value="DUF6443"/>
    <property type="match status" value="1"/>
</dbReference>
<reference evidence="2" key="1">
    <citation type="submission" date="2022-10" db="EMBL/GenBank/DDBJ databases">
        <authorList>
            <person name="Yu W.X."/>
        </authorList>
    </citation>
    <scope>NUCLEOTIDE SEQUENCE</scope>
    <source>
        <strain evidence="2">AAT</strain>
    </source>
</reference>
<dbReference type="RefSeq" id="WP_301191456.1">
    <property type="nucleotide sequence ID" value="NZ_JAPDPJ010000039.1"/>
</dbReference>
<dbReference type="InterPro" id="IPR050708">
    <property type="entry name" value="T6SS_VgrG/RHS"/>
</dbReference>
<evidence type="ECO:0000259" key="1">
    <source>
        <dbReference type="Pfam" id="PF20041"/>
    </source>
</evidence>
<name>A0AAE3SGA8_9BACT</name>
<comment type="caution">
    <text evidence="2">The sequence shown here is derived from an EMBL/GenBank/DDBJ whole genome shotgun (WGS) entry which is preliminary data.</text>
</comment>
<proteinExistence type="predicted"/>
<accession>A0AAE3SGA8</accession>
<dbReference type="PANTHER" id="PTHR32305:SF15">
    <property type="entry name" value="PROTEIN RHSA-RELATED"/>
    <property type="match status" value="1"/>
</dbReference>
<evidence type="ECO:0000313" key="3">
    <source>
        <dbReference type="Proteomes" id="UP001209229"/>
    </source>
</evidence>
<dbReference type="PANTHER" id="PTHR32305">
    <property type="match status" value="1"/>
</dbReference>